<evidence type="ECO:0000256" key="2">
    <source>
        <dbReference type="ARBA" id="ARBA00022728"/>
    </source>
</evidence>
<dbReference type="Gene3D" id="3.30.70.330">
    <property type="match status" value="1"/>
</dbReference>
<feature type="domain" description="RRM" evidence="5">
    <location>
        <begin position="24"/>
        <end position="101"/>
    </location>
</feature>
<dbReference type="GO" id="GO:0008380">
    <property type="term" value="P:RNA splicing"/>
    <property type="evidence" value="ECO:0007669"/>
    <property type="project" value="UniProtKB-KW"/>
</dbReference>
<dbReference type="SMART" id="SM00360">
    <property type="entry name" value="RRM"/>
    <property type="match status" value="1"/>
</dbReference>
<keyword evidence="1" id="KW-0507">mRNA processing</keyword>
<evidence type="ECO:0000259" key="5">
    <source>
        <dbReference type="PROSITE" id="PS50102"/>
    </source>
</evidence>
<evidence type="ECO:0000256" key="3">
    <source>
        <dbReference type="ARBA" id="ARBA00023187"/>
    </source>
</evidence>
<dbReference type="PROSITE" id="PS50102">
    <property type="entry name" value="RRM"/>
    <property type="match status" value="1"/>
</dbReference>
<keyword evidence="7" id="KW-1185">Reference proteome</keyword>
<dbReference type="InterPro" id="IPR000504">
    <property type="entry name" value="RRM_dom"/>
</dbReference>
<dbReference type="PANTHER" id="PTHR23147">
    <property type="entry name" value="SERINE/ARGININE RICH SPLICING FACTOR"/>
    <property type="match status" value="1"/>
</dbReference>
<dbReference type="SUPFAM" id="SSF54928">
    <property type="entry name" value="RNA-binding domain, RBD"/>
    <property type="match status" value="1"/>
</dbReference>
<evidence type="ECO:0000313" key="6">
    <source>
        <dbReference type="EMBL" id="CAH1452515.1"/>
    </source>
</evidence>
<dbReference type="GO" id="GO:0005681">
    <property type="term" value="C:spliceosomal complex"/>
    <property type="evidence" value="ECO:0007669"/>
    <property type="project" value="UniProtKB-KW"/>
</dbReference>
<accession>A0AAU9PQI4</accession>
<dbReference type="Pfam" id="PF00076">
    <property type="entry name" value="RRM_1"/>
    <property type="match status" value="1"/>
</dbReference>
<evidence type="ECO:0000313" key="7">
    <source>
        <dbReference type="Proteomes" id="UP001157418"/>
    </source>
</evidence>
<evidence type="ECO:0000256" key="1">
    <source>
        <dbReference type="ARBA" id="ARBA00022664"/>
    </source>
</evidence>
<keyword evidence="4" id="KW-0694">RNA-binding</keyword>
<protein>
    <recommendedName>
        <fullName evidence="5">RRM domain-containing protein</fullName>
    </recommendedName>
</protein>
<dbReference type="GO" id="GO:0006397">
    <property type="term" value="P:mRNA processing"/>
    <property type="evidence" value="ECO:0007669"/>
    <property type="project" value="UniProtKB-KW"/>
</dbReference>
<dbReference type="EMBL" id="CAKMRJ010005745">
    <property type="protein sequence ID" value="CAH1452515.1"/>
    <property type="molecule type" value="Genomic_DNA"/>
</dbReference>
<organism evidence="6 7">
    <name type="scientific">Lactuca virosa</name>
    <dbReference type="NCBI Taxonomy" id="75947"/>
    <lineage>
        <taxon>Eukaryota</taxon>
        <taxon>Viridiplantae</taxon>
        <taxon>Streptophyta</taxon>
        <taxon>Embryophyta</taxon>
        <taxon>Tracheophyta</taxon>
        <taxon>Spermatophyta</taxon>
        <taxon>Magnoliopsida</taxon>
        <taxon>eudicotyledons</taxon>
        <taxon>Gunneridae</taxon>
        <taxon>Pentapetalae</taxon>
        <taxon>asterids</taxon>
        <taxon>campanulids</taxon>
        <taxon>Asterales</taxon>
        <taxon>Asteraceae</taxon>
        <taxon>Cichorioideae</taxon>
        <taxon>Cichorieae</taxon>
        <taxon>Lactucinae</taxon>
        <taxon>Lactuca</taxon>
    </lineage>
</organism>
<dbReference type="InterPro" id="IPR035979">
    <property type="entry name" value="RBD_domain_sf"/>
</dbReference>
<dbReference type="InterPro" id="IPR012677">
    <property type="entry name" value="Nucleotide-bd_a/b_plait_sf"/>
</dbReference>
<dbReference type="CDD" id="cd00590">
    <property type="entry name" value="RRM_SF"/>
    <property type="match status" value="1"/>
</dbReference>
<gene>
    <name evidence="6" type="ORF">LVIROSA_LOCUS37810</name>
</gene>
<name>A0AAU9PQI4_9ASTR</name>
<reference evidence="6 7" key="1">
    <citation type="submission" date="2022-01" db="EMBL/GenBank/DDBJ databases">
        <authorList>
            <person name="Xiong W."/>
            <person name="Schranz E."/>
        </authorList>
    </citation>
    <scope>NUCLEOTIDE SEQUENCE [LARGE SCALE GENOMIC DNA]</scope>
</reference>
<comment type="caution">
    <text evidence="6">The sequence shown here is derived from an EMBL/GenBank/DDBJ whole genome shotgun (WGS) entry which is preliminary data.</text>
</comment>
<proteinExistence type="predicted"/>
<dbReference type="GO" id="GO:0003723">
    <property type="term" value="F:RNA binding"/>
    <property type="evidence" value="ECO:0007669"/>
    <property type="project" value="UniProtKB-UniRule"/>
</dbReference>
<sequence length="305" mass="35092">MLPNSGGWTEVRRKKTTATNMEITNLYVVGFPDGVRKSELWKLFARFGQVVDVYLGRKKDYRMKNFAFVRFRGVEDEKVMEERLQGTTCRDVILNINLSKHKRKPLRAAHQNVPQHQNSRNNIAAHMPMSYPPTAGFRDKRTFAQVMSESRRDNMTSTRTITLNSETAMKTWMNGKTLIGEAHSIDHMANLPASTFMKENVKYLGSLNIVLGFGSSVMAREFLEAKNIWQDWFKWMKHAEQLELPYERIAWIKIIGLPLRLFDEENFSKIAGSFGKVIAPFDNISTRKDYSMGKLGVLTSQKKNG</sequence>
<dbReference type="InterPro" id="IPR050907">
    <property type="entry name" value="SRSF"/>
</dbReference>
<dbReference type="Proteomes" id="UP001157418">
    <property type="component" value="Unassembled WGS sequence"/>
</dbReference>
<evidence type="ECO:0000256" key="4">
    <source>
        <dbReference type="PROSITE-ProRule" id="PRU00176"/>
    </source>
</evidence>
<dbReference type="AlphaFoldDB" id="A0AAU9PQI4"/>
<keyword evidence="2" id="KW-0747">Spliceosome</keyword>
<keyword evidence="3" id="KW-0508">mRNA splicing</keyword>